<sequence>KVQRKPSKCQLLPHRNLELRPLSLLKNLSQLWLSSGLPAVSDNQVCYVHVLPSPKLAILPAGEDMPCAVMGQLHTSNWHLCACHGIYKKSQHMTEVMRRCSHHERCSDGDDQTPPPYPTPSILSG</sequence>
<feature type="region of interest" description="Disordered" evidence="1">
    <location>
        <begin position="102"/>
        <end position="125"/>
    </location>
</feature>
<dbReference type="EMBL" id="L12046">
    <property type="protein sequence ID" value="AAA96797.1"/>
    <property type="molecule type" value="Genomic_DNA"/>
</dbReference>
<dbReference type="InterPro" id="IPR008967">
    <property type="entry name" value="p53-like_TF_DNA-bd_sf"/>
</dbReference>
<proteinExistence type="predicted"/>
<feature type="non-terminal residue" evidence="2">
    <location>
        <position position="1"/>
    </location>
</feature>
<dbReference type="SUPFAM" id="SSF49417">
    <property type="entry name" value="p53-like transcription factors"/>
    <property type="match status" value="1"/>
</dbReference>
<evidence type="ECO:0000256" key="1">
    <source>
        <dbReference type="SAM" id="MobiDB-lite"/>
    </source>
</evidence>
<evidence type="ECO:0000313" key="2">
    <source>
        <dbReference type="EMBL" id="AAA96797.1"/>
    </source>
</evidence>
<dbReference type="GO" id="GO:0003700">
    <property type="term" value="F:DNA-binding transcription factor activity"/>
    <property type="evidence" value="ECO:0007669"/>
    <property type="project" value="InterPro"/>
</dbReference>
<reference evidence="2" key="1">
    <citation type="journal article" date="1995" name="Gene">
        <title>Cloning and sequence of a processed p53 pseudogene from rat: a potential source of false 'mutations' in PCR fragments of tumor DNA.</title>
        <authorList>
            <person name="Weghorst C.M."/>
            <person name="Buzard G.S."/>
            <person name="Calvert R.J."/>
            <person name="Hulla J.E."/>
            <person name="Rice J.M."/>
        </authorList>
    </citation>
    <scope>NUCLEOTIDE SEQUENCE</scope>
    <source>
        <strain evidence="2">Fischer 344</strain>
        <tissue evidence="2">Liver</tissue>
    </source>
</reference>
<accession>Q6I9N3</accession>
<organism evidence="2">
    <name type="scientific">Rattus norvegicus</name>
    <name type="common">Rat</name>
    <dbReference type="NCBI Taxonomy" id="10116"/>
    <lineage>
        <taxon>Eukaryota</taxon>
        <taxon>Metazoa</taxon>
        <taxon>Chordata</taxon>
        <taxon>Craniata</taxon>
        <taxon>Vertebrata</taxon>
        <taxon>Euteleostomi</taxon>
        <taxon>Mammalia</taxon>
        <taxon>Eutheria</taxon>
        <taxon>Euarchontoglires</taxon>
        <taxon>Glires</taxon>
        <taxon>Rodentia</taxon>
        <taxon>Myomorpha</taxon>
        <taxon>Muroidea</taxon>
        <taxon>Muridae</taxon>
        <taxon>Murinae</taxon>
        <taxon>Rattus</taxon>
    </lineage>
</organism>
<feature type="non-terminal residue" evidence="2">
    <location>
        <position position="125"/>
    </location>
</feature>
<protein>
    <submittedName>
        <fullName evidence="2">p53 PG-III protein</fullName>
    </submittedName>
</protein>
<name>Q6I9N3_RAT</name>
<dbReference type="AlphaFoldDB" id="Q6I9N3"/>
<gene>
    <name evidence="2" type="primary">p53 PG-III</name>
</gene>